<protein>
    <submittedName>
        <fullName evidence="1">Uncharacterized protein</fullName>
    </submittedName>
</protein>
<gene>
    <name evidence="1" type="ORF">DEF21_16400</name>
</gene>
<dbReference type="EMBL" id="DOOG01000139">
    <property type="protein sequence ID" value="HBU99466.1"/>
    <property type="molecule type" value="Genomic_DNA"/>
</dbReference>
<organism evidence="1 2">
    <name type="scientific">Thalassospira lucentensis</name>
    <dbReference type="NCBI Taxonomy" id="168935"/>
    <lineage>
        <taxon>Bacteria</taxon>
        <taxon>Pseudomonadati</taxon>
        <taxon>Pseudomonadota</taxon>
        <taxon>Alphaproteobacteria</taxon>
        <taxon>Rhodospirillales</taxon>
        <taxon>Thalassospiraceae</taxon>
        <taxon>Thalassospira</taxon>
    </lineage>
</organism>
<comment type="caution">
    <text evidence="1">The sequence shown here is derived from an EMBL/GenBank/DDBJ whole genome shotgun (WGS) entry which is preliminary data.</text>
</comment>
<evidence type="ECO:0000313" key="2">
    <source>
        <dbReference type="Proteomes" id="UP000264753"/>
    </source>
</evidence>
<sequence length="76" mass="8964">RLPIKNPLMASPEGVFNWPPWISLAPQRKTLVREKARYAAFERRCAKRATVRRAKPKNKNQRKGWLLQFPRVCMFG</sequence>
<proteinExistence type="predicted"/>
<accession>A0A358HWA9</accession>
<feature type="non-terminal residue" evidence="1">
    <location>
        <position position="1"/>
    </location>
</feature>
<name>A0A358HWA9_9PROT</name>
<dbReference type="Proteomes" id="UP000264753">
    <property type="component" value="Unassembled WGS sequence"/>
</dbReference>
<dbReference type="AlphaFoldDB" id="A0A358HWA9"/>
<evidence type="ECO:0000313" key="1">
    <source>
        <dbReference type="EMBL" id="HBU99466.1"/>
    </source>
</evidence>
<reference evidence="1 2" key="1">
    <citation type="journal article" date="2018" name="Nat. Biotechnol.">
        <title>A standardized bacterial taxonomy based on genome phylogeny substantially revises the tree of life.</title>
        <authorList>
            <person name="Parks D.H."/>
            <person name="Chuvochina M."/>
            <person name="Waite D.W."/>
            <person name="Rinke C."/>
            <person name="Skarshewski A."/>
            <person name="Chaumeil P.A."/>
            <person name="Hugenholtz P."/>
        </authorList>
    </citation>
    <scope>NUCLEOTIDE SEQUENCE [LARGE SCALE GENOMIC DNA]</scope>
    <source>
        <strain evidence="1">UBA8707</strain>
    </source>
</reference>